<dbReference type="InterPro" id="IPR036390">
    <property type="entry name" value="WH_DNA-bd_sf"/>
</dbReference>
<accession>A0A7H0LL36</accession>
<keyword evidence="7" id="KW-1185">Reference proteome</keyword>
<dbReference type="Gene3D" id="1.10.10.10">
    <property type="entry name" value="Winged helix-like DNA-binding domain superfamily/Winged helix DNA-binding domain"/>
    <property type="match status" value="1"/>
</dbReference>
<dbReference type="Proteomes" id="UP000516148">
    <property type="component" value="Chromosome"/>
</dbReference>
<dbReference type="KEGG" id="spap:H3Z74_03925"/>
<evidence type="ECO:0000256" key="3">
    <source>
        <dbReference type="ARBA" id="ARBA00023125"/>
    </source>
</evidence>
<dbReference type="SUPFAM" id="SSF46785">
    <property type="entry name" value="Winged helix' DNA-binding domain"/>
    <property type="match status" value="1"/>
</dbReference>
<evidence type="ECO:0000256" key="2">
    <source>
        <dbReference type="ARBA" id="ARBA00023015"/>
    </source>
</evidence>
<dbReference type="Pfam" id="PF03466">
    <property type="entry name" value="LysR_substrate"/>
    <property type="match status" value="1"/>
</dbReference>
<dbReference type="InterPro" id="IPR036388">
    <property type="entry name" value="WH-like_DNA-bd_sf"/>
</dbReference>
<dbReference type="RefSeq" id="WP_187762688.1">
    <property type="nucleotide sequence ID" value="NZ_CP061038.1"/>
</dbReference>
<dbReference type="GO" id="GO:0003700">
    <property type="term" value="F:DNA-binding transcription factor activity"/>
    <property type="evidence" value="ECO:0007669"/>
    <property type="project" value="InterPro"/>
</dbReference>
<dbReference type="GO" id="GO:0003677">
    <property type="term" value="F:DNA binding"/>
    <property type="evidence" value="ECO:0007669"/>
    <property type="project" value="UniProtKB-KW"/>
</dbReference>
<name>A0A7H0LL36_9SPHN</name>
<organism evidence="6 7">
    <name type="scientific">Sphingomonas alpina</name>
    <dbReference type="NCBI Taxonomy" id="653931"/>
    <lineage>
        <taxon>Bacteria</taxon>
        <taxon>Pseudomonadati</taxon>
        <taxon>Pseudomonadota</taxon>
        <taxon>Alphaproteobacteria</taxon>
        <taxon>Sphingomonadales</taxon>
        <taxon>Sphingomonadaceae</taxon>
        <taxon>Sphingomonas</taxon>
    </lineage>
</organism>
<dbReference type="SUPFAM" id="SSF53850">
    <property type="entry name" value="Periplasmic binding protein-like II"/>
    <property type="match status" value="1"/>
</dbReference>
<keyword evidence="4" id="KW-0804">Transcription</keyword>
<protein>
    <submittedName>
        <fullName evidence="6">LysR family transcriptional regulator</fullName>
    </submittedName>
</protein>
<dbReference type="Gene3D" id="3.40.190.10">
    <property type="entry name" value="Periplasmic binding protein-like II"/>
    <property type="match status" value="2"/>
</dbReference>
<dbReference type="EMBL" id="CP061038">
    <property type="protein sequence ID" value="QNQ10389.1"/>
    <property type="molecule type" value="Genomic_DNA"/>
</dbReference>
<reference evidence="6 7" key="1">
    <citation type="submission" date="2020-09" db="EMBL/GenBank/DDBJ databases">
        <title>Sphingomonas sp., a new species isolated from pork steak.</title>
        <authorList>
            <person name="Heidler von Heilborn D."/>
        </authorList>
    </citation>
    <scope>NUCLEOTIDE SEQUENCE [LARGE SCALE GENOMIC DNA]</scope>
    <source>
        <strain evidence="7">S8-3T</strain>
    </source>
</reference>
<dbReference type="CDD" id="cd08417">
    <property type="entry name" value="PBP2_Nitroaromatics_like"/>
    <property type="match status" value="1"/>
</dbReference>
<dbReference type="InterPro" id="IPR005119">
    <property type="entry name" value="LysR_subst-bd"/>
</dbReference>
<proteinExistence type="inferred from homology"/>
<gene>
    <name evidence="6" type="ORF">H3Z74_03925</name>
</gene>
<evidence type="ECO:0000313" key="6">
    <source>
        <dbReference type="EMBL" id="QNQ10389.1"/>
    </source>
</evidence>
<evidence type="ECO:0000259" key="5">
    <source>
        <dbReference type="PROSITE" id="PS50931"/>
    </source>
</evidence>
<keyword evidence="2" id="KW-0805">Transcription regulation</keyword>
<evidence type="ECO:0000313" key="7">
    <source>
        <dbReference type="Proteomes" id="UP000516148"/>
    </source>
</evidence>
<evidence type="ECO:0000256" key="4">
    <source>
        <dbReference type="ARBA" id="ARBA00023163"/>
    </source>
</evidence>
<dbReference type="Pfam" id="PF00126">
    <property type="entry name" value="HTH_1"/>
    <property type="match status" value="1"/>
</dbReference>
<dbReference type="PANTHER" id="PTHR30118">
    <property type="entry name" value="HTH-TYPE TRANSCRIPTIONAL REGULATOR LEUO-RELATED"/>
    <property type="match status" value="1"/>
</dbReference>
<keyword evidence="3" id="KW-0238">DNA-binding</keyword>
<evidence type="ECO:0000256" key="1">
    <source>
        <dbReference type="ARBA" id="ARBA00009437"/>
    </source>
</evidence>
<sequence length="298" mass="32707">MPKADLRRYDLNQLVVLRALLETANVTQAGAQVGLSQPGMSRALARLRVDFGDPLLIRSGPAMRRTPRGEALRDTIEEFLDSAAALYRPEAFIPGEAERVFRAAMPDVVATTLLPPLIEILATEAPHCRLEIIGWPGLAPARGGEIDFAISTEPQVYHGFRMRSLYQDRDLLIHRADRPRNDAADDMAAMLGLPHAAVIPAALTEDPVEPWLRSMGLARRIAATVPTYLQAAHLVSRSELVAIVPSRFAATVAGPFGLVITPLPIDQPADQQWLLYPARLETDPASIWLRGVVMRLAR</sequence>
<dbReference type="InterPro" id="IPR050389">
    <property type="entry name" value="LysR-type_TF"/>
</dbReference>
<feature type="domain" description="HTH lysR-type" evidence="5">
    <location>
        <begin position="9"/>
        <end position="66"/>
    </location>
</feature>
<dbReference type="AlphaFoldDB" id="A0A7H0LL36"/>
<dbReference type="PROSITE" id="PS50931">
    <property type="entry name" value="HTH_LYSR"/>
    <property type="match status" value="1"/>
</dbReference>
<dbReference type="PANTHER" id="PTHR30118:SF6">
    <property type="entry name" value="HTH-TYPE TRANSCRIPTIONAL REGULATOR LEUO"/>
    <property type="match status" value="1"/>
</dbReference>
<dbReference type="InterPro" id="IPR037402">
    <property type="entry name" value="YidZ_PBP2"/>
</dbReference>
<comment type="similarity">
    <text evidence="1">Belongs to the LysR transcriptional regulatory family.</text>
</comment>
<dbReference type="InterPro" id="IPR000847">
    <property type="entry name" value="LysR_HTH_N"/>
</dbReference>